<sequence>MKVTDDTPPTPQQEAQLGLILSGMLIQYLGGGYPEIGLENYVNQVARRLLTANSSRRVQVRVANHTDPYFLAVPGGSFVVTRGLLQELESESQLAALLAHEIGDSQPDLVTERMTAIVRGRAAFLQDVRPGEALYSQRLLLTRELTDVALHWGYGRDKGHNADIAMIDALVRSGYSLNGVFELDQLWQHLKRTASNSERSASPDPLSGQRLQAARDYIAATYPDYRGSRGVPSKTGLRQLESSDQLTRAYQLYHQARSAEAAGEQARALQLYHQAIQEQPQSLLLTGLGMAYLRGEDLIPARRYLRQAVAADEEFYQSRLGLGYIHLQRSEWSDAAAELEASLTLLPTLQGVFLLAETEEGRGNLVRARNLYRHLLEVDGQSALGRAAAERLRLLPR</sequence>
<dbReference type="GO" id="GO:0051603">
    <property type="term" value="P:proteolysis involved in protein catabolic process"/>
    <property type="evidence" value="ECO:0007669"/>
    <property type="project" value="TreeGrafter"/>
</dbReference>
<dbReference type="GO" id="GO:0004222">
    <property type="term" value="F:metalloendopeptidase activity"/>
    <property type="evidence" value="ECO:0007669"/>
    <property type="project" value="InterPro"/>
</dbReference>
<evidence type="ECO:0000256" key="4">
    <source>
        <dbReference type="ARBA" id="ARBA00022833"/>
    </source>
</evidence>
<dbReference type="GO" id="GO:0046872">
    <property type="term" value="F:metal ion binding"/>
    <property type="evidence" value="ECO:0007669"/>
    <property type="project" value="UniProtKB-KW"/>
</dbReference>
<dbReference type="Pfam" id="PF01435">
    <property type="entry name" value="Peptidase_M48"/>
    <property type="match status" value="1"/>
</dbReference>
<comment type="similarity">
    <text evidence="6">Belongs to the peptidase M48 family.</text>
</comment>
<reference evidence="8" key="1">
    <citation type="submission" date="2020-09" db="EMBL/GenBank/DDBJ databases">
        <title>Pelobacter alkaliphilus sp. nov., a novel anaerobic arsenate-reducing bacterium from terrestrial mud volcano.</title>
        <authorList>
            <person name="Khomyakova M.A."/>
            <person name="Merkel A.Y."/>
            <person name="Slobodkin A.I."/>
        </authorList>
    </citation>
    <scope>NUCLEOTIDE SEQUENCE</scope>
    <source>
        <strain evidence="8">M08fum</strain>
    </source>
</reference>
<keyword evidence="2" id="KW-0479">Metal-binding</keyword>
<dbReference type="PANTHER" id="PTHR22726">
    <property type="entry name" value="METALLOENDOPEPTIDASE OMA1"/>
    <property type="match status" value="1"/>
</dbReference>
<dbReference type="Gene3D" id="3.30.2010.10">
    <property type="entry name" value="Metalloproteases ('zincins'), catalytic domain"/>
    <property type="match status" value="1"/>
</dbReference>
<dbReference type="AlphaFoldDB" id="A0A8J6UK81"/>
<evidence type="ECO:0000256" key="2">
    <source>
        <dbReference type="ARBA" id="ARBA00022723"/>
    </source>
</evidence>
<evidence type="ECO:0000256" key="3">
    <source>
        <dbReference type="ARBA" id="ARBA00022801"/>
    </source>
</evidence>
<keyword evidence="4 6" id="KW-0862">Zinc</keyword>
<keyword evidence="9" id="KW-1185">Reference proteome</keyword>
<proteinExistence type="inferred from homology"/>
<dbReference type="GO" id="GO:0016020">
    <property type="term" value="C:membrane"/>
    <property type="evidence" value="ECO:0007669"/>
    <property type="project" value="TreeGrafter"/>
</dbReference>
<feature type="domain" description="Peptidase M48" evidence="7">
    <location>
        <begin position="42"/>
        <end position="216"/>
    </location>
</feature>
<dbReference type="Gene3D" id="1.25.40.10">
    <property type="entry name" value="Tetratricopeptide repeat domain"/>
    <property type="match status" value="1"/>
</dbReference>
<comment type="caution">
    <text evidence="8">The sequence shown here is derived from an EMBL/GenBank/DDBJ whole genome shotgun (WGS) entry which is preliminary data.</text>
</comment>
<dbReference type="InterPro" id="IPR001915">
    <property type="entry name" value="Peptidase_M48"/>
</dbReference>
<evidence type="ECO:0000256" key="6">
    <source>
        <dbReference type="RuleBase" id="RU003983"/>
    </source>
</evidence>
<dbReference type="InterPro" id="IPR011990">
    <property type="entry name" value="TPR-like_helical_dom_sf"/>
</dbReference>
<dbReference type="SUPFAM" id="SSF48452">
    <property type="entry name" value="TPR-like"/>
    <property type="match status" value="1"/>
</dbReference>
<protein>
    <submittedName>
        <fullName evidence="8">M48 family metalloprotease</fullName>
    </submittedName>
</protein>
<dbReference type="InterPro" id="IPR051156">
    <property type="entry name" value="Mito/Outer_Membr_Metalloprot"/>
</dbReference>
<keyword evidence="5 6" id="KW-0482">Metalloprotease</keyword>
<dbReference type="InterPro" id="IPR019734">
    <property type="entry name" value="TPR_rpt"/>
</dbReference>
<dbReference type="Proteomes" id="UP000632828">
    <property type="component" value="Unassembled WGS sequence"/>
</dbReference>
<dbReference type="EMBL" id="JACWUN010000001">
    <property type="protein sequence ID" value="MBD1399077.1"/>
    <property type="molecule type" value="Genomic_DNA"/>
</dbReference>
<keyword evidence="1 6" id="KW-0645">Protease</keyword>
<dbReference type="SMART" id="SM00028">
    <property type="entry name" value="TPR"/>
    <property type="match status" value="3"/>
</dbReference>
<evidence type="ECO:0000313" key="9">
    <source>
        <dbReference type="Proteomes" id="UP000632828"/>
    </source>
</evidence>
<comment type="cofactor">
    <cofactor evidence="6">
        <name>Zn(2+)</name>
        <dbReference type="ChEBI" id="CHEBI:29105"/>
    </cofactor>
    <text evidence="6">Binds 1 zinc ion per subunit.</text>
</comment>
<evidence type="ECO:0000256" key="5">
    <source>
        <dbReference type="ARBA" id="ARBA00023049"/>
    </source>
</evidence>
<keyword evidence="3 6" id="KW-0378">Hydrolase</keyword>
<organism evidence="8 9">
    <name type="scientific">Pelovirga terrestris</name>
    <dbReference type="NCBI Taxonomy" id="2771352"/>
    <lineage>
        <taxon>Bacteria</taxon>
        <taxon>Pseudomonadati</taxon>
        <taxon>Thermodesulfobacteriota</taxon>
        <taxon>Desulfuromonadia</taxon>
        <taxon>Geobacterales</taxon>
        <taxon>Geobacteraceae</taxon>
        <taxon>Pelovirga</taxon>
    </lineage>
</organism>
<accession>A0A8J6UK81</accession>
<evidence type="ECO:0000313" key="8">
    <source>
        <dbReference type="EMBL" id="MBD1399077.1"/>
    </source>
</evidence>
<evidence type="ECO:0000259" key="7">
    <source>
        <dbReference type="Pfam" id="PF01435"/>
    </source>
</evidence>
<evidence type="ECO:0000256" key="1">
    <source>
        <dbReference type="ARBA" id="ARBA00022670"/>
    </source>
</evidence>
<dbReference type="PANTHER" id="PTHR22726:SF1">
    <property type="entry name" value="METALLOENDOPEPTIDASE OMA1, MITOCHONDRIAL"/>
    <property type="match status" value="1"/>
</dbReference>
<dbReference type="RefSeq" id="WP_191153357.1">
    <property type="nucleotide sequence ID" value="NZ_JACWUN010000001.1"/>
</dbReference>
<gene>
    <name evidence="8" type="ORF">ICT70_00145</name>
</gene>
<name>A0A8J6UK81_9BACT</name>